<dbReference type="OrthoDB" id="10035564at2759"/>
<comment type="subcellular location">
    <subcellularLocation>
        <location evidence="1">Membrane</location>
        <topology evidence="1">Multi-pass membrane protein</topology>
    </subcellularLocation>
</comment>
<dbReference type="Pfam" id="PF22614">
    <property type="entry name" value="Slo-like_RCK"/>
    <property type="match status" value="1"/>
</dbReference>
<dbReference type="EMBL" id="JTDE01006656">
    <property type="protein sequence ID" value="KAF7242538.1"/>
    <property type="molecule type" value="Genomic_DNA"/>
</dbReference>
<dbReference type="GO" id="GO:0016020">
    <property type="term" value="C:membrane"/>
    <property type="evidence" value="ECO:0007669"/>
    <property type="project" value="UniProtKB-SubCell"/>
</dbReference>
<protein>
    <recommendedName>
        <fullName evidence="11">RCK N-terminal domain-containing protein</fullName>
    </recommendedName>
</protein>
<keyword evidence="2" id="KW-0813">Transport</keyword>
<evidence type="ECO:0000256" key="9">
    <source>
        <dbReference type="ARBA" id="ARBA00023136"/>
    </source>
</evidence>
<evidence type="ECO:0000256" key="8">
    <source>
        <dbReference type="ARBA" id="ARBA00023065"/>
    </source>
</evidence>
<organism evidence="12 13">
    <name type="scientific">Paragonimus skrjabini miyazakii</name>
    <dbReference type="NCBI Taxonomy" id="59628"/>
    <lineage>
        <taxon>Eukaryota</taxon>
        <taxon>Metazoa</taxon>
        <taxon>Spiralia</taxon>
        <taxon>Lophotrochozoa</taxon>
        <taxon>Platyhelminthes</taxon>
        <taxon>Trematoda</taxon>
        <taxon>Digenea</taxon>
        <taxon>Plagiorchiida</taxon>
        <taxon>Troglotremata</taxon>
        <taxon>Troglotrematidae</taxon>
        <taxon>Paragonimus</taxon>
    </lineage>
</organism>
<dbReference type="GO" id="GO:0060072">
    <property type="term" value="F:large conductance calcium-activated potassium channel activity"/>
    <property type="evidence" value="ECO:0007669"/>
    <property type="project" value="TreeGrafter"/>
</dbReference>
<keyword evidence="6" id="KW-0630">Potassium</keyword>
<reference evidence="12" key="1">
    <citation type="submission" date="2019-07" db="EMBL/GenBank/DDBJ databases">
        <title>Annotation for the trematode Paragonimus miyazaki's.</title>
        <authorList>
            <person name="Choi Y.-J."/>
        </authorList>
    </citation>
    <scope>NUCLEOTIDE SEQUENCE</scope>
    <source>
        <strain evidence="12">Japan</strain>
    </source>
</reference>
<accession>A0A8S9YFQ9</accession>
<keyword evidence="8" id="KW-0406">Ion transport</keyword>
<evidence type="ECO:0000259" key="11">
    <source>
        <dbReference type="Pfam" id="PF22614"/>
    </source>
</evidence>
<evidence type="ECO:0000256" key="3">
    <source>
        <dbReference type="ARBA" id="ARBA00022538"/>
    </source>
</evidence>
<keyword evidence="13" id="KW-1185">Reference proteome</keyword>
<comment type="caution">
    <text evidence="12">The sequence shown here is derived from an EMBL/GenBank/DDBJ whole genome shotgun (WGS) entry which is preliminary data.</text>
</comment>
<proteinExistence type="predicted"/>
<evidence type="ECO:0000256" key="1">
    <source>
        <dbReference type="ARBA" id="ARBA00004141"/>
    </source>
</evidence>
<keyword evidence="3" id="KW-0633">Potassium transport</keyword>
<evidence type="ECO:0000256" key="10">
    <source>
        <dbReference type="ARBA" id="ARBA00023303"/>
    </source>
</evidence>
<keyword evidence="4" id="KW-0812">Transmembrane</keyword>
<keyword evidence="10" id="KW-0407">Ion channel</keyword>
<evidence type="ECO:0000256" key="4">
    <source>
        <dbReference type="ARBA" id="ARBA00022692"/>
    </source>
</evidence>
<dbReference type="AlphaFoldDB" id="A0A8S9YFQ9"/>
<dbReference type="PANTHER" id="PTHR10027">
    <property type="entry name" value="CALCIUM-ACTIVATED POTASSIUM CHANNEL ALPHA CHAIN"/>
    <property type="match status" value="1"/>
</dbReference>
<feature type="domain" description="RCK N-terminal" evidence="11">
    <location>
        <begin position="55"/>
        <end position="175"/>
    </location>
</feature>
<evidence type="ECO:0000256" key="2">
    <source>
        <dbReference type="ARBA" id="ARBA00022448"/>
    </source>
</evidence>
<keyword evidence="9" id="KW-0472">Membrane</keyword>
<dbReference type="InterPro" id="IPR003148">
    <property type="entry name" value="RCK_N"/>
</dbReference>
<dbReference type="InterPro" id="IPR047871">
    <property type="entry name" value="K_chnl_Slo-like"/>
</dbReference>
<evidence type="ECO:0000256" key="7">
    <source>
        <dbReference type="ARBA" id="ARBA00022989"/>
    </source>
</evidence>
<evidence type="ECO:0000313" key="12">
    <source>
        <dbReference type="EMBL" id="KAF7242538.1"/>
    </source>
</evidence>
<keyword evidence="5" id="KW-0631">Potassium channel</keyword>
<name>A0A8S9YFQ9_9TREM</name>
<dbReference type="Proteomes" id="UP000822476">
    <property type="component" value="Unassembled WGS sequence"/>
</dbReference>
<sequence>MHVKAPYEHLHHAQYDRQFTAVDVMRDSTGLFYWVEDRQFSSICLTLVDMVRWSFTDHILVCLPQRNCGFKLGLATFVMPLRSTRLPMNELKPIVFLCDSELVRAEWYCLRNFPEIYVLSGSPLSRAYLRAAGVERCSTCVVLPSNTESPAKSSGLPDKESILCTLNIRRLLAEILDTDKKCANSQSPMVITALCK</sequence>
<evidence type="ECO:0000256" key="5">
    <source>
        <dbReference type="ARBA" id="ARBA00022826"/>
    </source>
</evidence>
<evidence type="ECO:0000256" key="6">
    <source>
        <dbReference type="ARBA" id="ARBA00022958"/>
    </source>
</evidence>
<gene>
    <name evidence="12" type="ORF">EG68_10743</name>
</gene>
<keyword evidence="7" id="KW-1133">Transmembrane helix</keyword>
<dbReference type="Gene3D" id="3.40.50.720">
    <property type="entry name" value="NAD(P)-binding Rossmann-like Domain"/>
    <property type="match status" value="1"/>
</dbReference>
<dbReference type="PANTHER" id="PTHR10027:SF33">
    <property type="entry name" value="CALCIUM-ACTIVATED POTASSIUM CHANNEL SUBUNIT ALPHA-1-RELATED"/>
    <property type="match status" value="1"/>
</dbReference>
<evidence type="ECO:0000313" key="13">
    <source>
        <dbReference type="Proteomes" id="UP000822476"/>
    </source>
</evidence>